<dbReference type="KEGG" id="ache:ACHE_10900S"/>
<dbReference type="Proteomes" id="UP000637239">
    <property type="component" value="Chromosome 1"/>
</dbReference>
<feature type="coiled-coil region" evidence="1">
    <location>
        <begin position="4"/>
        <end position="35"/>
    </location>
</feature>
<proteinExistence type="predicted"/>
<dbReference type="EMBL" id="AP024416">
    <property type="protein sequence ID" value="BCR83498.1"/>
    <property type="molecule type" value="Genomic_DNA"/>
</dbReference>
<evidence type="ECO:0000313" key="2">
    <source>
        <dbReference type="EMBL" id="BCR83498.1"/>
    </source>
</evidence>
<sequence length="146" mass="17064">MEAKQKYNKAFRELRNEKQRQRNGQIRNLERYRNEQPMMFLKRKGFMSPQHLMVIDPTLTLPGATLEGEYKRWINAINAMTAFCLWKRGGPRLAPANLTAGLYLTTTNPVLLPNGDSISRRMRPRLSCIIPTTRQYIQLYYLDSIS</sequence>
<protein>
    <submittedName>
        <fullName evidence="2">Uncharacterized protein</fullName>
    </submittedName>
</protein>
<gene>
    <name evidence="2" type="ORF">ACHE_10900S</name>
</gene>
<evidence type="ECO:0000256" key="1">
    <source>
        <dbReference type="SAM" id="Coils"/>
    </source>
</evidence>
<reference evidence="2" key="2">
    <citation type="submission" date="2021-02" db="EMBL/GenBank/DDBJ databases">
        <title>Aspergillus chevalieri M1 genome sequence.</title>
        <authorList>
            <person name="Kadooka C."/>
            <person name="Mori K."/>
            <person name="Futagami T."/>
        </authorList>
    </citation>
    <scope>NUCLEOTIDE SEQUENCE</scope>
    <source>
        <strain evidence="2">M1</strain>
    </source>
</reference>
<keyword evidence="3" id="KW-1185">Reference proteome</keyword>
<accession>A0A7R7VGP6</accession>
<reference evidence="2" key="1">
    <citation type="submission" date="2021-01" db="EMBL/GenBank/DDBJ databases">
        <authorList>
            <consortium name="Aspergillus chevalieri M1 genome sequencing consortium"/>
            <person name="Kazuki M."/>
            <person name="Futagami T."/>
        </authorList>
    </citation>
    <scope>NUCLEOTIDE SEQUENCE</scope>
    <source>
        <strain evidence="2">M1</strain>
    </source>
</reference>
<dbReference type="AlphaFoldDB" id="A0A7R7VGP6"/>
<evidence type="ECO:0000313" key="3">
    <source>
        <dbReference type="Proteomes" id="UP000637239"/>
    </source>
</evidence>
<dbReference type="GeneID" id="66977857"/>
<name>A0A7R7VGP6_ASPCH</name>
<dbReference type="RefSeq" id="XP_043132020.1">
    <property type="nucleotide sequence ID" value="XM_043284409.1"/>
</dbReference>
<organism evidence="2 3">
    <name type="scientific">Aspergillus chevalieri</name>
    <name type="common">Eurotium chevalieri</name>
    <dbReference type="NCBI Taxonomy" id="182096"/>
    <lineage>
        <taxon>Eukaryota</taxon>
        <taxon>Fungi</taxon>
        <taxon>Dikarya</taxon>
        <taxon>Ascomycota</taxon>
        <taxon>Pezizomycotina</taxon>
        <taxon>Eurotiomycetes</taxon>
        <taxon>Eurotiomycetidae</taxon>
        <taxon>Eurotiales</taxon>
        <taxon>Aspergillaceae</taxon>
        <taxon>Aspergillus</taxon>
        <taxon>Aspergillus subgen. Aspergillus</taxon>
    </lineage>
</organism>
<keyword evidence="1" id="KW-0175">Coiled coil</keyword>